<comment type="catalytic activity">
    <reaction evidence="12 14">
        <text>a di-trans,poly-cis-dolichyl beta-D-mannosyl phosphate + L-threonyl-[protein] = 3-O-(alpha-D-mannosyl)-L-threonyl-[protein] + a di-trans,poly-cis-dolichyl phosphate + H(+)</text>
        <dbReference type="Rhea" id="RHEA:53396"/>
        <dbReference type="Rhea" id="RHEA-COMP:11060"/>
        <dbReference type="Rhea" id="RHEA-COMP:13547"/>
        <dbReference type="Rhea" id="RHEA-COMP:19498"/>
        <dbReference type="Rhea" id="RHEA-COMP:19501"/>
        <dbReference type="ChEBI" id="CHEBI:15378"/>
        <dbReference type="ChEBI" id="CHEBI:30013"/>
        <dbReference type="ChEBI" id="CHEBI:57683"/>
        <dbReference type="ChEBI" id="CHEBI:58211"/>
        <dbReference type="ChEBI" id="CHEBI:137323"/>
        <dbReference type="EC" id="2.4.1.109"/>
    </reaction>
</comment>
<feature type="transmembrane region" description="Helical" evidence="14">
    <location>
        <begin position="761"/>
        <end position="782"/>
    </location>
</feature>
<comment type="catalytic activity">
    <reaction evidence="13 14">
        <text>a di-trans,poly-cis-dolichyl beta-D-mannosyl phosphate + L-seryl-[protein] = 3-O-(alpha-D-mannosyl)-L-seryl-[protein] + a di-trans,poly-cis-dolichyl phosphate + H(+)</text>
        <dbReference type="Rhea" id="RHEA:17377"/>
        <dbReference type="Rhea" id="RHEA-COMP:9863"/>
        <dbReference type="Rhea" id="RHEA-COMP:13546"/>
        <dbReference type="Rhea" id="RHEA-COMP:19498"/>
        <dbReference type="Rhea" id="RHEA-COMP:19501"/>
        <dbReference type="ChEBI" id="CHEBI:15378"/>
        <dbReference type="ChEBI" id="CHEBI:29999"/>
        <dbReference type="ChEBI" id="CHEBI:57683"/>
        <dbReference type="ChEBI" id="CHEBI:58211"/>
        <dbReference type="ChEBI" id="CHEBI:137321"/>
        <dbReference type="EC" id="2.4.1.109"/>
    </reaction>
</comment>
<evidence type="ECO:0000256" key="10">
    <source>
        <dbReference type="ARBA" id="ARBA00022989"/>
    </source>
</evidence>
<accession>A0A507C0X1</accession>
<feature type="transmembrane region" description="Helical" evidence="14">
    <location>
        <begin position="235"/>
        <end position="255"/>
    </location>
</feature>
<feature type="transmembrane region" description="Helical" evidence="14">
    <location>
        <begin position="287"/>
        <end position="320"/>
    </location>
</feature>
<evidence type="ECO:0000256" key="13">
    <source>
        <dbReference type="ARBA" id="ARBA00045102"/>
    </source>
</evidence>
<evidence type="ECO:0000313" key="18">
    <source>
        <dbReference type="Proteomes" id="UP000319731"/>
    </source>
</evidence>
<evidence type="ECO:0000256" key="3">
    <source>
        <dbReference type="ARBA" id="ARBA00007222"/>
    </source>
</evidence>
<dbReference type="RefSeq" id="XP_031024354.1">
    <property type="nucleotide sequence ID" value="XM_031169682.1"/>
</dbReference>
<keyword evidence="8" id="KW-0677">Repeat</keyword>
<dbReference type="Proteomes" id="UP000319731">
    <property type="component" value="Unassembled WGS sequence"/>
</dbReference>
<dbReference type="GO" id="GO:0005789">
    <property type="term" value="C:endoplasmic reticulum membrane"/>
    <property type="evidence" value="ECO:0007669"/>
    <property type="project" value="UniProtKB-SubCell"/>
</dbReference>
<organism evidence="17 18">
    <name type="scientific">Synchytrium microbalum</name>
    <dbReference type="NCBI Taxonomy" id="1806994"/>
    <lineage>
        <taxon>Eukaryota</taxon>
        <taxon>Fungi</taxon>
        <taxon>Fungi incertae sedis</taxon>
        <taxon>Chytridiomycota</taxon>
        <taxon>Chytridiomycota incertae sedis</taxon>
        <taxon>Chytridiomycetes</taxon>
        <taxon>Synchytriales</taxon>
        <taxon>Synchytriaceae</taxon>
        <taxon>Synchytrium</taxon>
    </lineage>
</organism>
<comment type="caution">
    <text evidence="17">The sequence shown here is derived from an EMBL/GenBank/DDBJ whole genome shotgun (WGS) entry which is preliminary data.</text>
</comment>
<dbReference type="Pfam" id="PF02366">
    <property type="entry name" value="PMT"/>
    <property type="match status" value="1"/>
</dbReference>
<name>A0A507C0X1_9FUNG</name>
<dbReference type="InterPro" id="IPR032421">
    <property type="entry name" value="PMT_4TMC"/>
</dbReference>
<dbReference type="SUPFAM" id="SSF82109">
    <property type="entry name" value="MIR domain"/>
    <property type="match status" value="1"/>
</dbReference>
<dbReference type="InterPro" id="IPR003342">
    <property type="entry name" value="ArnT-like_N"/>
</dbReference>
<reference evidence="17 18" key="1">
    <citation type="journal article" date="2019" name="Sci. Rep.">
        <title>Comparative genomics of chytrid fungi reveal insights into the obligate biotrophic and pathogenic lifestyle of Synchytrium endobioticum.</title>
        <authorList>
            <person name="van de Vossenberg B.T.L.H."/>
            <person name="Warris S."/>
            <person name="Nguyen H.D.T."/>
            <person name="van Gent-Pelzer M.P.E."/>
            <person name="Joly D.L."/>
            <person name="van de Geest H.C."/>
            <person name="Bonants P.J.M."/>
            <person name="Smith D.S."/>
            <person name="Levesque C.A."/>
            <person name="van der Lee T.A.J."/>
        </authorList>
    </citation>
    <scope>NUCLEOTIDE SEQUENCE [LARGE SCALE GENOMIC DNA]</scope>
    <source>
        <strain evidence="17 18">JEL517</strain>
    </source>
</reference>
<feature type="transmembrane region" description="Helical" evidence="14">
    <location>
        <begin position="706"/>
        <end position="725"/>
    </location>
</feature>
<evidence type="ECO:0000256" key="4">
    <source>
        <dbReference type="ARBA" id="ARBA00012839"/>
    </source>
</evidence>
<gene>
    <name evidence="17" type="ORF">SmJEL517_g03754</name>
</gene>
<feature type="compositionally biased region" description="Polar residues" evidence="15">
    <location>
        <begin position="41"/>
        <end position="50"/>
    </location>
</feature>
<dbReference type="Gene3D" id="2.80.10.50">
    <property type="match status" value="1"/>
</dbReference>
<comment type="similarity">
    <text evidence="3 14">Belongs to the glycosyltransferase 39 family.</text>
</comment>
<dbReference type="Pfam" id="PF02815">
    <property type="entry name" value="MIR"/>
    <property type="match status" value="1"/>
</dbReference>
<evidence type="ECO:0000313" key="17">
    <source>
        <dbReference type="EMBL" id="TPX33342.1"/>
    </source>
</evidence>
<keyword evidence="5 14" id="KW-0328">Glycosyltransferase</keyword>
<keyword evidence="11 14" id="KW-0472">Membrane</keyword>
<keyword evidence="7 14" id="KW-0812">Transmembrane</keyword>
<evidence type="ECO:0000259" key="16">
    <source>
        <dbReference type="PROSITE" id="PS50919"/>
    </source>
</evidence>
<dbReference type="PANTHER" id="PTHR10050">
    <property type="entry name" value="DOLICHYL-PHOSPHATE-MANNOSE--PROTEIN MANNOSYLTRANSFERASE"/>
    <property type="match status" value="1"/>
</dbReference>
<comment type="subcellular location">
    <subcellularLocation>
        <location evidence="1 14">Endoplasmic reticulum membrane</location>
        <topology evidence="1 14">Multi-pass membrane protein</topology>
    </subcellularLocation>
</comment>
<feature type="domain" description="MIR" evidence="16">
    <location>
        <begin position="394"/>
        <end position="448"/>
    </location>
</feature>
<dbReference type="InterPro" id="IPR027005">
    <property type="entry name" value="PMT-like"/>
</dbReference>
<dbReference type="STRING" id="1806994.A0A507C0X1"/>
<evidence type="ECO:0000256" key="14">
    <source>
        <dbReference type="RuleBase" id="RU367007"/>
    </source>
</evidence>
<feature type="domain" description="MIR" evidence="16">
    <location>
        <begin position="462"/>
        <end position="519"/>
    </location>
</feature>
<feature type="transmembrane region" description="Helical" evidence="14">
    <location>
        <begin position="731"/>
        <end position="749"/>
    </location>
</feature>
<evidence type="ECO:0000256" key="12">
    <source>
        <dbReference type="ARBA" id="ARBA00045085"/>
    </source>
</evidence>
<keyword evidence="6 14" id="KW-0808">Transferase</keyword>
<dbReference type="EC" id="2.4.1.109" evidence="4 14"/>
<comment type="pathway">
    <text evidence="2 14">Protein modification; protein glycosylation.</text>
</comment>
<evidence type="ECO:0000256" key="9">
    <source>
        <dbReference type="ARBA" id="ARBA00022824"/>
    </source>
</evidence>
<dbReference type="UniPathway" id="UPA00378"/>
<feature type="domain" description="MIR" evidence="16">
    <location>
        <begin position="527"/>
        <end position="585"/>
    </location>
</feature>
<evidence type="ECO:0000256" key="8">
    <source>
        <dbReference type="ARBA" id="ARBA00022737"/>
    </source>
</evidence>
<evidence type="ECO:0000256" key="15">
    <source>
        <dbReference type="SAM" id="MobiDB-lite"/>
    </source>
</evidence>
<dbReference type="PROSITE" id="PS50919">
    <property type="entry name" value="MIR"/>
    <property type="match status" value="3"/>
</dbReference>
<dbReference type="FunFam" id="2.80.10.50:FF:000012">
    <property type="entry name" value="Protein O-mannosyl-transferase 1"/>
    <property type="match status" value="1"/>
</dbReference>
<keyword evidence="9 14" id="KW-0256">Endoplasmic reticulum</keyword>
<feature type="region of interest" description="Disordered" evidence="15">
    <location>
        <begin position="1"/>
        <end position="50"/>
    </location>
</feature>
<dbReference type="GO" id="GO:0004169">
    <property type="term" value="F:dolichyl-phosphate-mannose-protein mannosyltransferase activity"/>
    <property type="evidence" value="ECO:0007669"/>
    <property type="project" value="UniProtKB-UniRule"/>
</dbReference>
<dbReference type="AlphaFoldDB" id="A0A507C0X1"/>
<dbReference type="SMART" id="SM00472">
    <property type="entry name" value="MIR"/>
    <property type="match status" value="3"/>
</dbReference>
<evidence type="ECO:0000256" key="1">
    <source>
        <dbReference type="ARBA" id="ARBA00004477"/>
    </source>
</evidence>
<keyword evidence="18" id="KW-1185">Reference proteome</keyword>
<feature type="transmembrane region" description="Helical" evidence="14">
    <location>
        <begin position="341"/>
        <end position="366"/>
    </location>
</feature>
<evidence type="ECO:0000256" key="5">
    <source>
        <dbReference type="ARBA" id="ARBA00022676"/>
    </source>
</evidence>
<dbReference type="OrthoDB" id="292747at2759"/>
<dbReference type="InterPro" id="IPR036300">
    <property type="entry name" value="MIR_dom_sf"/>
</dbReference>
<dbReference type="Pfam" id="PF16192">
    <property type="entry name" value="PMT_4TMC"/>
    <property type="match status" value="1"/>
</dbReference>
<evidence type="ECO:0000256" key="2">
    <source>
        <dbReference type="ARBA" id="ARBA00004922"/>
    </source>
</evidence>
<protein>
    <recommendedName>
        <fullName evidence="4 14">Dolichyl-phosphate-mannose--protein mannosyltransferase</fullName>
        <ecNumber evidence="4 14">2.4.1.109</ecNumber>
    </recommendedName>
</protein>
<sequence length="809" mass="91916">MFSQGDSTSDLPQPVQSRARRASPLPPPRPSLLNSSRNENEQQYNNNSTTIPITYSTDFIWTMENGGLRKRPVPTQDAPDYTQQAQNIYSGDKFDKAELQSSRRGSHLGRLDLTDIVLLGLLTAASLFTRLYKISWAKYVGKANSDEAHFGKFASHYLKREFYFDVHPPLGKMLLGLAGYLAGYDGTFDFESGKVYPDDLNYTGMRVFCAICGATIVPLAFLTALELKMSKQASFLLGVFVLVECSFATISRFILLDSLLLMLTATSVYCLVRFRNEQAARPFSRTWWGWLLLLGINIGAVLSVKWVGLFAIALVGLHTIEDLWEMLGDLKMPWRTYLKHWIARILCLIMIPVAVYMTCFLLHFAILTRSGPGDAQMSSLFQAGLIGNDFDENPLEIAFGSRISLKNNGHGGGLLHSHVQRYPTGSEQQQVTCYHHKDANNEWYVTKPWGVEIPGEKYDGEPEFLEDGAIIRLVHAQTTRNLHSHSAHKAPVTTSEYEVSCYGNSTLGDKNDHWKVEIVTDVLVPETKRVRSLTTQMRFRHVMTGCLLRSHNVILPQWGFKQAEVLCQKEGEDLSPFNIWNVEKHINSRLPQPRAGTPRPRSYFLHDFVHLNVAMWTSNNALVPDPDKEKDILTSTPREWPLMLNGLRMVGWADDAIKYYLVGNPTTWLGSTFGLVALVGLILTYIIRWRRQIRDFLPEEYKDFAFAVHTGLLGWFLHYMPFWIMGRVTYLHHYFPALYFALISFAFVIDHISIRLVPNWWSRTIIMSAIGALAIANFVYFAPLSFGFNVPAADMKGREWISAWNLLEP</sequence>
<evidence type="ECO:0000256" key="11">
    <source>
        <dbReference type="ARBA" id="ARBA00023136"/>
    </source>
</evidence>
<dbReference type="EMBL" id="QEAO01000021">
    <property type="protein sequence ID" value="TPX33342.1"/>
    <property type="molecule type" value="Genomic_DNA"/>
</dbReference>
<feature type="compositionally biased region" description="Polar residues" evidence="15">
    <location>
        <begin position="1"/>
        <end position="16"/>
    </location>
</feature>
<feature type="transmembrane region" description="Helical" evidence="14">
    <location>
        <begin position="668"/>
        <end position="686"/>
    </location>
</feature>
<evidence type="ECO:0000256" key="6">
    <source>
        <dbReference type="ARBA" id="ARBA00022679"/>
    </source>
</evidence>
<comment type="function">
    <text evidence="14">Transfers mannose from Dol-P-mannose to Ser or Thr residues on proteins.</text>
</comment>
<evidence type="ECO:0000256" key="7">
    <source>
        <dbReference type="ARBA" id="ARBA00022692"/>
    </source>
</evidence>
<dbReference type="InterPro" id="IPR016093">
    <property type="entry name" value="MIR_motif"/>
</dbReference>
<keyword evidence="10 14" id="KW-1133">Transmembrane helix</keyword>
<dbReference type="PANTHER" id="PTHR10050:SF46">
    <property type="entry name" value="PROTEIN O-MANNOSYL-TRANSFERASE 2"/>
    <property type="match status" value="1"/>
</dbReference>
<dbReference type="GeneID" id="42004979"/>
<feature type="transmembrane region" description="Helical" evidence="14">
    <location>
        <begin position="204"/>
        <end position="223"/>
    </location>
</feature>
<proteinExistence type="inferred from homology"/>